<gene>
    <name evidence="1" type="ORF">BJ983_005785</name>
</gene>
<dbReference type="EMBL" id="JACCBN010000001">
    <property type="protein sequence ID" value="NYD39683.1"/>
    <property type="molecule type" value="Genomic_DNA"/>
</dbReference>
<comment type="caution">
    <text evidence="1">The sequence shown here is derived from an EMBL/GenBank/DDBJ whole genome shotgun (WGS) entry which is preliminary data.</text>
</comment>
<reference evidence="1 2" key="1">
    <citation type="submission" date="2020-07" db="EMBL/GenBank/DDBJ databases">
        <title>Sequencing the genomes of 1000 actinobacteria strains.</title>
        <authorList>
            <person name="Klenk H.-P."/>
        </authorList>
    </citation>
    <scope>NUCLEOTIDE SEQUENCE [LARGE SCALE GENOMIC DNA]</scope>
    <source>
        <strain evidence="1 2">DSM 45772</strain>
    </source>
</reference>
<dbReference type="Proteomes" id="UP000535890">
    <property type="component" value="Unassembled WGS sequence"/>
</dbReference>
<accession>A0A7Y9J8W1</accession>
<evidence type="ECO:0000313" key="2">
    <source>
        <dbReference type="Proteomes" id="UP000535890"/>
    </source>
</evidence>
<keyword evidence="2" id="KW-1185">Reference proteome</keyword>
<evidence type="ECO:0000313" key="1">
    <source>
        <dbReference type="EMBL" id="NYD39683.1"/>
    </source>
</evidence>
<sequence>MAVVGLVAVARRTMFDEPCAVLSDDGDVPRLMTVPLGSGELLGLVRLLDPWLGTVPAGREVTIRIVRDDGGLCPVVEVVEQTDGLVPAPASGRATSWVEALSLAHRTRVPIRIDDALFEACRIEPCDIDRVVPLTDRPPLVPTAAQQRRLARAFSDITRPPD</sequence>
<name>A0A7Y9J8W1_9PSEU</name>
<protein>
    <submittedName>
        <fullName evidence="1">Uncharacterized protein</fullName>
    </submittedName>
</protein>
<organism evidence="1 2">
    <name type="scientific">Actinomycetospora corticicola</name>
    <dbReference type="NCBI Taxonomy" id="663602"/>
    <lineage>
        <taxon>Bacteria</taxon>
        <taxon>Bacillati</taxon>
        <taxon>Actinomycetota</taxon>
        <taxon>Actinomycetes</taxon>
        <taxon>Pseudonocardiales</taxon>
        <taxon>Pseudonocardiaceae</taxon>
        <taxon>Actinomycetospora</taxon>
    </lineage>
</organism>
<dbReference type="AlphaFoldDB" id="A0A7Y9J8W1"/>
<dbReference type="RefSeq" id="WP_179796969.1">
    <property type="nucleotide sequence ID" value="NZ_BAABHP010000032.1"/>
</dbReference>
<proteinExistence type="predicted"/>